<protein>
    <submittedName>
        <fullName evidence="1">Uncharacterized protein</fullName>
    </submittedName>
</protein>
<comment type="caution">
    <text evidence="1">The sequence shown here is derived from an EMBL/GenBank/DDBJ whole genome shotgun (WGS) entry which is preliminary data.</text>
</comment>
<dbReference type="EMBL" id="VYZN01000018">
    <property type="protein sequence ID" value="KAE9537395.1"/>
    <property type="molecule type" value="Genomic_DNA"/>
</dbReference>
<name>A0A6G0TTB2_APHGL</name>
<evidence type="ECO:0000313" key="2">
    <source>
        <dbReference type="Proteomes" id="UP000475862"/>
    </source>
</evidence>
<evidence type="ECO:0000313" key="1">
    <source>
        <dbReference type="EMBL" id="KAE9537395.1"/>
    </source>
</evidence>
<dbReference type="AlphaFoldDB" id="A0A6G0TTB2"/>
<sequence>MASPMPRHRSRQEDDYTPTDLYDCARNKRALEYLIKFTHGDCNVSTAPGNPMTSLSKTYSNSHLNLYKQNMFKQTILNKYQEKLIRKSIRDHNLKARVPDGIGTSACLSAFDLHKQVVASGNTENTNIMNTRIFNSFLVENEKWWLINKKKNYISLLDENNFYGLLKKKSYLVNKICYFKFKFYEFTHGSIDMVIKWVKLCCIVGIEWTLDIKYVGRYIGRVKFESNNRYHCIKKTILNRNDLSAKDIFSNYLMRNLILHFQLQLYKKIDLVENWFFVKIHVFPYVFVVFPDFFENYWNFFTFDLNNVPRIFNFQLETTPEVLNRNIISTSYGVHRQKRNTHTLFFILNLILNNSEQSDECIDFTMISCNNNIMNFLIEGRLLEYSFSPVRYIKSNILGNWISIQCRLLIEITTYPTKTKY</sequence>
<reference evidence="1 2" key="1">
    <citation type="submission" date="2019-08" db="EMBL/GenBank/DDBJ databases">
        <title>The genome of the soybean aphid Biotype 1, its phylome, world population structure and adaptation to the North American continent.</title>
        <authorList>
            <person name="Giordano R."/>
            <person name="Donthu R.K."/>
            <person name="Hernandez A.G."/>
            <person name="Wright C.L."/>
            <person name="Zimin A.V."/>
        </authorList>
    </citation>
    <scope>NUCLEOTIDE SEQUENCE [LARGE SCALE GENOMIC DNA]</scope>
    <source>
        <tissue evidence="1">Whole aphids</tissue>
    </source>
</reference>
<accession>A0A6G0TTB2</accession>
<organism evidence="1 2">
    <name type="scientific">Aphis glycines</name>
    <name type="common">Soybean aphid</name>
    <dbReference type="NCBI Taxonomy" id="307491"/>
    <lineage>
        <taxon>Eukaryota</taxon>
        <taxon>Metazoa</taxon>
        <taxon>Ecdysozoa</taxon>
        <taxon>Arthropoda</taxon>
        <taxon>Hexapoda</taxon>
        <taxon>Insecta</taxon>
        <taxon>Pterygota</taxon>
        <taxon>Neoptera</taxon>
        <taxon>Paraneoptera</taxon>
        <taxon>Hemiptera</taxon>
        <taxon>Sternorrhyncha</taxon>
        <taxon>Aphidomorpha</taxon>
        <taxon>Aphidoidea</taxon>
        <taxon>Aphididae</taxon>
        <taxon>Aphidini</taxon>
        <taxon>Aphis</taxon>
        <taxon>Aphis</taxon>
    </lineage>
</organism>
<dbReference type="Proteomes" id="UP000475862">
    <property type="component" value="Unassembled WGS sequence"/>
</dbReference>
<proteinExistence type="predicted"/>
<keyword evidence="2" id="KW-1185">Reference proteome</keyword>
<gene>
    <name evidence="1" type="ORF">AGLY_006418</name>
</gene>